<dbReference type="Proteomes" id="UP000305730">
    <property type="component" value="Unassembled WGS sequence"/>
</dbReference>
<evidence type="ECO:0000313" key="2">
    <source>
        <dbReference type="EMBL" id="TMP50800.1"/>
    </source>
</evidence>
<proteinExistence type="predicted"/>
<dbReference type="RefSeq" id="WP_138598421.1">
    <property type="nucleotide sequence ID" value="NZ_PNCK01000094.1"/>
</dbReference>
<dbReference type="Proteomes" id="UP000307706">
    <property type="component" value="Unassembled WGS sequence"/>
</dbReference>
<evidence type="ECO:0000313" key="3">
    <source>
        <dbReference type="Proteomes" id="UP000305730"/>
    </source>
</evidence>
<organism evidence="2 4">
    <name type="scientific">Pseudoalteromonas citrea</name>
    <dbReference type="NCBI Taxonomy" id="43655"/>
    <lineage>
        <taxon>Bacteria</taxon>
        <taxon>Pseudomonadati</taxon>
        <taxon>Pseudomonadota</taxon>
        <taxon>Gammaproteobacteria</taxon>
        <taxon>Alteromonadales</taxon>
        <taxon>Pseudoalteromonadaceae</taxon>
        <taxon>Pseudoalteromonas</taxon>
    </lineage>
</organism>
<reference evidence="3 4" key="1">
    <citation type="submission" date="2017-12" db="EMBL/GenBank/DDBJ databases">
        <authorList>
            <person name="Paulsen S."/>
            <person name="Gram L.K."/>
        </authorList>
    </citation>
    <scope>NUCLEOTIDE SEQUENCE [LARGE SCALE GENOMIC DNA]</scope>
    <source>
        <strain evidence="2 4">S2231</strain>
        <strain evidence="1 3">S2233</strain>
    </source>
</reference>
<gene>
    <name evidence="2" type="ORF">CWB96_22735</name>
    <name evidence="1" type="ORF">CWB97_20420</name>
</gene>
<comment type="caution">
    <text evidence="2">The sequence shown here is derived from an EMBL/GenBank/DDBJ whole genome shotgun (WGS) entry which is preliminary data.</text>
</comment>
<evidence type="ECO:0000313" key="4">
    <source>
        <dbReference type="Proteomes" id="UP000307706"/>
    </source>
</evidence>
<evidence type="ECO:0000313" key="1">
    <source>
        <dbReference type="EMBL" id="TMP39936.1"/>
    </source>
</evidence>
<name>A0A5S3XDS7_9GAMM</name>
<dbReference type="OrthoDB" id="6369677at2"/>
<dbReference type="EMBL" id="PNCL01000253">
    <property type="protein sequence ID" value="TMP50800.1"/>
    <property type="molecule type" value="Genomic_DNA"/>
</dbReference>
<reference evidence="4" key="2">
    <citation type="submission" date="2019-06" db="EMBL/GenBank/DDBJ databases">
        <title>Co-occurence of chitin degradation, pigmentation and bioactivity in marine Pseudoalteromonas.</title>
        <authorList>
            <person name="Sonnenschein E.C."/>
            <person name="Bech P.K."/>
        </authorList>
    </citation>
    <scope>NUCLEOTIDE SEQUENCE [LARGE SCALE GENOMIC DNA]</scope>
    <source>
        <strain evidence="4">S2231</strain>
    </source>
</reference>
<reference evidence="2" key="3">
    <citation type="submission" date="2019-09" db="EMBL/GenBank/DDBJ databases">
        <title>Co-occurence of chitin degradation, pigmentation and bioactivity in marine Pseudoalteromonas.</title>
        <authorList>
            <person name="Sonnenschein E.C."/>
            <person name="Bech P.K."/>
        </authorList>
    </citation>
    <scope>NUCLEOTIDE SEQUENCE</scope>
    <source>
        <strain evidence="2">S2231</strain>
        <strain evidence="1 3">S2233</strain>
    </source>
</reference>
<accession>A0A5S3XDS7</accession>
<sequence>MGTTELQEEIKRLLGKLKWSQKKLGRELYHAKYDDDDFVEISRYEEKVKKDLIRKSTKTEVLESYMDIIVKHEEFQKLDIMVPTYQKTGVLSERMESGMNNISRLVGELISK</sequence>
<dbReference type="EMBL" id="PNCK01000094">
    <property type="protein sequence ID" value="TMP39936.1"/>
    <property type="molecule type" value="Genomic_DNA"/>
</dbReference>
<dbReference type="AlphaFoldDB" id="A0A5S3XDS7"/>
<keyword evidence="3" id="KW-1185">Reference proteome</keyword>
<protein>
    <submittedName>
        <fullName evidence="2">Uncharacterized protein</fullName>
    </submittedName>
</protein>